<feature type="chain" id="PRO_5045189546" evidence="1">
    <location>
        <begin position="26"/>
        <end position="611"/>
    </location>
</feature>
<keyword evidence="1" id="KW-0732">Signal</keyword>
<evidence type="ECO:0000313" key="2">
    <source>
        <dbReference type="EMBL" id="UWZ38627.1"/>
    </source>
</evidence>
<evidence type="ECO:0000256" key="1">
    <source>
        <dbReference type="SAM" id="SignalP"/>
    </source>
</evidence>
<protein>
    <submittedName>
        <fullName evidence="2">Polysaccharide deacetylase family protein</fullName>
    </submittedName>
</protein>
<dbReference type="CDD" id="cd10923">
    <property type="entry name" value="CE4_COG5298"/>
    <property type="match status" value="1"/>
</dbReference>
<dbReference type="EMBL" id="CP073721">
    <property type="protein sequence ID" value="UWZ38627.1"/>
    <property type="molecule type" value="Genomic_DNA"/>
</dbReference>
<feature type="signal peptide" evidence="1">
    <location>
        <begin position="1"/>
        <end position="25"/>
    </location>
</feature>
<reference evidence="2" key="1">
    <citation type="submission" date="2021-04" db="EMBL/GenBank/DDBJ databases">
        <title>Biosynthetic gene clusters of Dactylosporangioum roseum.</title>
        <authorList>
            <person name="Hartkoorn R.C."/>
            <person name="Beaudoing E."/>
            <person name="Hot D."/>
            <person name="Moureu S."/>
        </authorList>
    </citation>
    <scope>NUCLEOTIDE SEQUENCE</scope>
    <source>
        <strain evidence="2">NRRL B-16295</strain>
    </source>
</reference>
<proteinExistence type="predicted"/>
<sequence>MSKRSPLRLLATAVLAGALAATAHALPGAAAPGARDHRWAGTTGEYAAASQSSVPAPPRPAKLVPSERVVTTGQVKLRAADSWGSLLSSLRTALTGLTAANPTTTTTAATKTSTGAGAPGANPSTKTLVLYDNTGPYGWLGEDYGMMATNLVSHFGAWTAHPVGGYTAGELANYSAVVYVGSTYDEPIPAAFLDDVLATSKPVVWMYDNIWQLTARSADFATKYGYTWKGFDVSSVARVNYKGTALTRDARNAGGIMDYAIYDAAKAVGVGEAVRADGTKFPWGVKSGNLTYLGEIPFSYITSNDRYLAFSDLLFDALAPQTAARHRALVRIEDVGPDADPAELRAVADYLSSRNVPFTVAVYSRYRDPKGVNNNGKAEDYTLRQRPLVVSALKYMQSKGGTLLMHGYTHQLDALNNPYDGVSANDFEFFRAHVDANDAVIYDGPVKNDSAANVTARVTAARAEFLVAGLKQPTIFEPPHYAASALDYKTITSLFGVRYDRGLYFPGVLSGGTVDNGVAHMVGQFFPYTVRDVYGSTVVPENIGNIEPEPFNQHPAVLPADLVANAKANLAVRDGVASFFYHPYLGTSYLQQTVEGIQGLGYTFVAASAMS</sequence>
<organism evidence="2 3">
    <name type="scientific">Dactylosporangium roseum</name>
    <dbReference type="NCBI Taxonomy" id="47989"/>
    <lineage>
        <taxon>Bacteria</taxon>
        <taxon>Bacillati</taxon>
        <taxon>Actinomycetota</taxon>
        <taxon>Actinomycetes</taxon>
        <taxon>Micromonosporales</taxon>
        <taxon>Micromonosporaceae</taxon>
        <taxon>Dactylosporangium</taxon>
    </lineage>
</organism>
<name>A0ABY5Z9T5_9ACTN</name>
<dbReference type="RefSeq" id="WP_260728000.1">
    <property type="nucleotide sequence ID" value="NZ_BAAABS010000023.1"/>
</dbReference>
<evidence type="ECO:0000313" key="3">
    <source>
        <dbReference type="Proteomes" id="UP001058271"/>
    </source>
</evidence>
<accession>A0ABY5Z9T5</accession>
<dbReference type="InterPro" id="IPR018763">
    <property type="entry name" value="DUF2334"/>
</dbReference>
<keyword evidence="3" id="KW-1185">Reference proteome</keyword>
<gene>
    <name evidence="2" type="ORF">Drose_10530</name>
</gene>
<dbReference type="Proteomes" id="UP001058271">
    <property type="component" value="Chromosome"/>
</dbReference>
<dbReference type="Pfam" id="PF10096">
    <property type="entry name" value="DUF2334"/>
    <property type="match status" value="1"/>
</dbReference>